<dbReference type="Pfam" id="PF08447">
    <property type="entry name" value="PAS_3"/>
    <property type="match status" value="2"/>
</dbReference>
<dbReference type="InterPro" id="IPR013655">
    <property type="entry name" value="PAS_fold_3"/>
</dbReference>
<feature type="domain" description="PAC" evidence="6">
    <location>
        <begin position="234"/>
        <end position="286"/>
    </location>
</feature>
<comment type="caution">
    <text evidence="8">The sequence shown here is derived from an EMBL/GenBank/DDBJ whole genome shotgun (WGS) entry which is preliminary data.</text>
</comment>
<reference evidence="8" key="1">
    <citation type="submission" date="2022-05" db="EMBL/GenBank/DDBJ databases">
        <authorList>
            <person name="Pankratov T."/>
        </authorList>
    </citation>
    <scope>NUCLEOTIDE SEQUENCE</scope>
    <source>
        <strain evidence="8">BP6-180914</strain>
    </source>
</reference>
<dbReference type="Gene3D" id="1.10.287.950">
    <property type="entry name" value="Methyl-accepting chemotaxis protein"/>
    <property type="match status" value="1"/>
</dbReference>
<gene>
    <name evidence="8" type="ORF">M8523_04125</name>
</gene>
<dbReference type="InterPro" id="IPR003660">
    <property type="entry name" value="HAMP_dom"/>
</dbReference>
<dbReference type="InterPro" id="IPR051310">
    <property type="entry name" value="MCP_chemotaxis"/>
</dbReference>
<keyword evidence="2" id="KW-0145">Chemotaxis</keyword>
<dbReference type="SMART" id="SM00283">
    <property type="entry name" value="MA"/>
    <property type="match status" value="1"/>
</dbReference>
<accession>A0AA42CIS7</accession>
<dbReference type="GO" id="GO:0006935">
    <property type="term" value="P:chemotaxis"/>
    <property type="evidence" value="ECO:0007669"/>
    <property type="project" value="UniProtKB-KW"/>
</dbReference>
<keyword evidence="9" id="KW-1185">Reference proteome</keyword>
<dbReference type="InterPro" id="IPR035965">
    <property type="entry name" value="PAS-like_dom_sf"/>
</dbReference>
<dbReference type="PROSITE" id="PS50113">
    <property type="entry name" value="PAC"/>
    <property type="match status" value="2"/>
</dbReference>
<dbReference type="SMART" id="SM00086">
    <property type="entry name" value="PAC"/>
    <property type="match status" value="2"/>
</dbReference>
<evidence type="ECO:0000256" key="4">
    <source>
        <dbReference type="PROSITE-ProRule" id="PRU00284"/>
    </source>
</evidence>
<dbReference type="CDD" id="cd11386">
    <property type="entry name" value="MCP_signal"/>
    <property type="match status" value="1"/>
</dbReference>
<dbReference type="PROSITE" id="PS50111">
    <property type="entry name" value="CHEMOTAXIS_TRANSDUC_2"/>
    <property type="match status" value="1"/>
</dbReference>
<comment type="subcellular location">
    <subcellularLocation>
        <location evidence="1">Membrane</location>
    </subcellularLocation>
</comment>
<keyword evidence="4" id="KW-0807">Transducer</keyword>
<dbReference type="CDD" id="cd00130">
    <property type="entry name" value="PAS"/>
    <property type="match status" value="2"/>
</dbReference>
<dbReference type="InterPro" id="IPR001610">
    <property type="entry name" value="PAC"/>
</dbReference>
<evidence type="ECO:0000256" key="2">
    <source>
        <dbReference type="ARBA" id="ARBA00022500"/>
    </source>
</evidence>
<dbReference type="EMBL" id="JAMOIM010000002">
    <property type="protein sequence ID" value="MCW6507201.1"/>
    <property type="molecule type" value="Genomic_DNA"/>
</dbReference>
<dbReference type="GO" id="GO:0007165">
    <property type="term" value="P:signal transduction"/>
    <property type="evidence" value="ECO:0007669"/>
    <property type="project" value="UniProtKB-KW"/>
</dbReference>
<sequence length="633" mass="68479">MFEGNRDRFGDLKVKLPTNNFPLLVVESLMLGLNGGSVSDKATLAALGHSLALIEFDLQGKVLTANNNFCAVMGYGLDEISGRHHSMFVDPHHAQTAEYRAFWDKLRRGECEAREYKRFGKGGREVWIQASYNPVRNASGKVVRIIKQATDITVDKQHAMDSNAKLDAVSRVQAVIEFKPTGEIITANDNFLKTLGYTLAEIRGQHHRIFVEPSEAQSSEYQHFWTRLNAGEYVAAEFMRIGKNGNRVWIQASYNPVFGSDGNVVKIVKFATDITDRVQAVTTIADGLRQLADSNLTFRIETELAPAFEQLRRDLNASLAKMQATVLQISGSATAIQAGTQEISTSAADLSRRTEQQAASLEQTAAALDEITATVKKTAEGTAHALVVVSTAKQDAESAGEVVERAVNAMTTIETSSKQIGEIIGVIDEIAFQTNLLALNAGVEAARAGEAGRGFAVVASEVRALAQRSAEAAKEIKSLISTSARQVTEGVRLVGDTGDVLRRIATQVTEISTLVTDTTLSAREQATALQEVNTAINHMDQMTQQNAAMVEESTAASQSLASEASVLSAMVKQFKIAQDRPASQAVGAAMMKRSARPVVRARGGVRGVGSRAGAQIVDLKSNRPNVQEQWEEF</sequence>
<comment type="similarity">
    <text evidence="3">Belongs to the methyl-accepting chemotaxis (MCP) protein family.</text>
</comment>
<dbReference type="FunFam" id="1.10.287.950:FF:000001">
    <property type="entry name" value="Methyl-accepting chemotaxis sensory transducer"/>
    <property type="match status" value="1"/>
</dbReference>
<dbReference type="InterPro" id="IPR004089">
    <property type="entry name" value="MCPsignal_dom"/>
</dbReference>
<dbReference type="Gene3D" id="3.30.450.20">
    <property type="entry name" value="PAS domain"/>
    <property type="match status" value="2"/>
</dbReference>
<feature type="domain" description="HAMP" evidence="7">
    <location>
        <begin position="275"/>
        <end position="327"/>
    </location>
</feature>
<evidence type="ECO:0000313" key="9">
    <source>
        <dbReference type="Proteomes" id="UP001165667"/>
    </source>
</evidence>
<evidence type="ECO:0000259" key="5">
    <source>
        <dbReference type="PROSITE" id="PS50111"/>
    </source>
</evidence>
<evidence type="ECO:0000256" key="1">
    <source>
        <dbReference type="ARBA" id="ARBA00004370"/>
    </source>
</evidence>
<evidence type="ECO:0000313" key="8">
    <source>
        <dbReference type="EMBL" id="MCW6507201.1"/>
    </source>
</evidence>
<dbReference type="GO" id="GO:0016020">
    <property type="term" value="C:membrane"/>
    <property type="evidence" value="ECO:0007669"/>
    <property type="project" value="UniProtKB-SubCell"/>
</dbReference>
<dbReference type="InterPro" id="IPR000014">
    <property type="entry name" value="PAS"/>
</dbReference>
<proteinExistence type="inferred from homology"/>
<feature type="domain" description="Methyl-accepting transducer" evidence="5">
    <location>
        <begin position="332"/>
        <end position="561"/>
    </location>
</feature>
<name>A0AA42CIS7_9HYPH</name>
<evidence type="ECO:0000259" key="6">
    <source>
        <dbReference type="PROSITE" id="PS50113"/>
    </source>
</evidence>
<dbReference type="AlphaFoldDB" id="A0AA42CIS7"/>
<protein>
    <submittedName>
        <fullName evidence="8">PAS domain-containing methyl-accepting chemotaxis protein</fullName>
    </submittedName>
</protein>
<dbReference type="Proteomes" id="UP001165667">
    <property type="component" value="Unassembled WGS sequence"/>
</dbReference>
<evidence type="ECO:0000259" key="7">
    <source>
        <dbReference type="PROSITE" id="PS50885"/>
    </source>
</evidence>
<feature type="domain" description="PAC" evidence="6">
    <location>
        <begin position="112"/>
        <end position="164"/>
    </location>
</feature>
<dbReference type="InterPro" id="IPR000700">
    <property type="entry name" value="PAS-assoc_C"/>
</dbReference>
<dbReference type="PANTHER" id="PTHR43531">
    <property type="entry name" value="PROTEIN ICFG"/>
    <property type="match status" value="1"/>
</dbReference>
<dbReference type="NCBIfam" id="TIGR00229">
    <property type="entry name" value="sensory_box"/>
    <property type="match status" value="2"/>
</dbReference>
<dbReference type="Pfam" id="PF00015">
    <property type="entry name" value="MCPsignal"/>
    <property type="match status" value="1"/>
</dbReference>
<dbReference type="PROSITE" id="PS50885">
    <property type="entry name" value="HAMP"/>
    <property type="match status" value="1"/>
</dbReference>
<dbReference type="SUPFAM" id="SSF58104">
    <property type="entry name" value="Methyl-accepting chemotaxis protein (MCP) signaling domain"/>
    <property type="match status" value="1"/>
</dbReference>
<organism evidence="8 9">
    <name type="scientific">Lichenifustis flavocetrariae</name>
    <dbReference type="NCBI Taxonomy" id="2949735"/>
    <lineage>
        <taxon>Bacteria</taxon>
        <taxon>Pseudomonadati</taxon>
        <taxon>Pseudomonadota</taxon>
        <taxon>Alphaproteobacteria</taxon>
        <taxon>Hyphomicrobiales</taxon>
        <taxon>Lichenihabitantaceae</taxon>
        <taxon>Lichenifustis</taxon>
    </lineage>
</organism>
<dbReference type="PANTHER" id="PTHR43531:SF11">
    <property type="entry name" value="METHYL-ACCEPTING CHEMOTAXIS PROTEIN 3"/>
    <property type="match status" value="1"/>
</dbReference>
<evidence type="ECO:0000256" key="3">
    <source>
        <dbReference type="ARBA" id="ARBA00029447"/>
    </source>
</evidence>
<dbReference type="SUPFAM" id="SSF55785">
    <property type="entry name" value="PYP-like sensor domain (PAS domain)"/>
    <property type="match status" value="2"/>
</dbReference>